<evidence type="ECO:0000313" key="7">
    <source>
        <dbReference type="EMBL" id="KAB8136243.1"/>
    </source>
</evidence>
<dbReference type="SUPFAM" id="SSF51905">
    <property type="entry name" value="FAD/NAD(P)-binding domain"/>
    <property type="match status" value="1"/>
</dbReference>
<dbReference type="GO" id="GO:0051537">
    <property type="term" value="F:2 iron, 2 sulfur cluster binding"/>
    <property type="evidence" value="ECO:0007669"/>
    <property type="project" value="UniProtKB-KW"/>
</dbReference>
<evidence type="ECO:0000256" key="3">
    <source>
        <dbReference type="ARBA" id="ARBA00023004"/>
    </source>
</evidence>
<dbReference type="InterPro" id="IPR005805">
    <property type="entry name" value="Rieske_Fe-S_prot_C"/>
</dbReference>
<dbReference type="FunFam" id="2.102.10.10:FF:000014">
    <property type="entry name" value="Oxidoreductase, FAD dependent"/>
    <property type="match status" value="1"/>
</dbReference>
<keyword evidence="4" id="KW-0411">Iron-sulfur</keyword>
<dbReference type="Pfam" id="PF01266">
    <property type="entry name" value="DAO"/>
    <property type="match status" value="1"/>
</dbReference>
<organism evidence="7 8">
    <name type="scientific">Gracilibacillus oryzae</name>
    <dbReference type="NCBI Taxonomy" id="1672701"/>
    <lineage>
        <taxon>Bacteria</taxon>
        <taxon>Bacillati</taxon>
        <taxon>Bacillota</taxon>
        <taxon>Bacilli</taxon>
        <taxon>Bacillales</taxon>
        <taxon>Bacillaceae</taxon>
        <taxon>Gracilibacillus</taxon>
    </lineage>
</organism>
<dbReference type="PROSITE" id="PS51296">
    <property type="entry name" value="RIESKE"/>
    <property type="match status" value="1"/>
</dbReference>
<dbReference type="InterPro" id="IPR036188">
    <property type="entry name" value="FAD/NAD-bd_sf"/>
</dbReference>
<dbReference type="AlphaFoldDB" id="A0A7C8KQC1"/>
<dbReference type="Proteomes" id="UP000480246">
    <property type="component" value="Unassembled WGS sequence"/>
</dbReference>
<name>A0A7C8KQC1_9BACI</name>
<dbReference type="Pfam" id="PF00355">
    <property type="entry name" value="Rieske"/>
    <property type="match status" value="1"/>
</dbReference>
<keyword evidence="8" id="KW-1185">Reference proteome</keyword>
<comment type="caution">
    <text evidence="7">The sequence shown here is derived from an EMBL/GenBank/DDBJ whole genome shotgun (WGS) entry which is preliminary data.</text>
</comment>
<evidence type="ECO:0000256" key="4">
    <source>
        <dbReference type="ARBA" id="ARBA00023014"/>
    </source>
</evidence>
<proteinExistence type="predicted"/>
<dbReference type="InterPro" id="IPR038010">
    <property type="entry name" value="YhfW_C"/>
</dbReference>
<dbReference type="InterPro" id="IPR017941">
    <property type="entry name" value="Rieske_2Fe-2S"/>
</dbReference>
<dbReference type="CDD" id="cd03477">
    <property type="entry name" value="Rieske_YhfW_C"/>
    <property type="match status" value="1"/>
</dbReference>
<dbReference type="OrthoDB" id="9767869at2"/>
<dbReference type="GO" id="GO:0016705">
    <property type="term" value="F:oxidoreductase activity, acting on paired donors, with incorporation or reduction of molecular oxygen"/>
    <property type="evidence" value="ECO:0007669"/>
    <property type="project" value="UniProtKB-ARBA"/>
</dbReference>
<dbReference type="GO" id="GO:0046872">
    <property type="term" value="F:metal ion binding"/>
    <property type="evidence" value="ECO:0007669"/>
    <property type="project" value="UniProtKB-KW"/>
</dbReference>
<evidence type="ECO:0000256" key="1">
    <source>
        <dbReference type="ARBA" id="ARBA00022714"/>
    </source>
</evidence>
<evidence type="ECO:0000259" key="6">
    <source>
        <dbReference type="PROSITE" id="PS51296"/>
    </source>
</evidence>
<reference evidence="7 8" key="1">
    <citation type="submission" date="2019-10" db="EMBL/GenBank/DDBJ databases">
        <title>Gracilibacillus sp. nov. isolated from rice seeds.</title>
        <authorList>
            <person name="He S."/>
        </authorList>
    </citation>
    <scope>NUCLEOTIDE SEQUENCE [LARGE SCALE GENOMIC DNA]</scope>
    <source>
        <strain evidence="7 8">TD8</strain>
    </source>
</reference>
<evidence type="ECO:0000256" key="5">
    <source>
        <dbReference type="ARBA" id="ARBA00023157"/>
    </source>
</evidence>
<dbReference type="PANTHER" id="PTHR13847:SF274">
    <property type="entry name" value="RIESKE 2FE-2S IRON-SULFUR PROTEIN YHFW-RELATED"/>
    <property type="match status" value="1"/>
</dbReference>
<dbReference type="InterPro" id="IPR036922">
    <property type="entry name" value="Rieske_2Fe-2S_sf"/>
</dbReference>
<evidence type="ECO:0000313" key="8">
    <source>
        <dbReference type="Proteomes" id="UP000480246"/>
    </source>
</evidence>
<dbReference type="PANTHER" id="PTHR13847">
    <property type="entry name" value="SARCOSINE DEHYDROGENASE-RELATED"/>
    <property type="match status" value="1"/>
</dbReference>
<keyword evidence="5" id="KW-1015">Disulfide bond</keyword>
<dbReference type="GO" id="GO:0004497">
    <property type="term" value="F:monooxygenase activity"/>
    <property type="evidence" value="ECO:0007669"/>
    <property type="project" value="UniProtKB-ARBA"/>
</dbReference>
<feature type="domain" description="Rieske" evidence="6">
    <location>
        <begin position="423"/>
        <end position="508"/>
    </location>
</feature>
<gene>
    <name evidence="7" type="ORF">F9U64_10410</name>
</gene>
<dbReference type="SUPFAM" id="SSF50022">
    <property type="entry name" value="ISP domain"/>
    <property type="match status" value="1"/>
</dbReference>
<dbReference type="GO" id="GO:0016020">
    <property type="term" value="C:membrane"/>
    <property type="evidence" value="ECO:0007669"/>
    <property type="project" value="InterPro"/>
</dbReference>
<dbReference type="EMBL" id="WEID01000050">
    <property type="protein sequence ID" value="KAB8136243.1"/>
    <property type="molecule type" value="Genomic_DNA"/>
</dbReference>
<dbReference type="Gene3D" id="3.50.50.60">
    <property type="entry name" value="FAD/NAD(P)-binding domain"/>
    <property type="match status" value="1"/>
</dbReference>
<accession>A0A7C8KQC1</accession>
<dbReference type="PRINTS" id="PR00162">
    <property type="entry name" value="RIESKE"/>
</dbReference>
<sequence length="508" mass="56820">MDLPDQHSLWQQNRDINSYAAHQQDSQTDVLIIGGGIAGIITAYQLSKADRKVTLIEAHRLLEGVTGYTTAKVTAQHGMIYSKLMKTFNAETARLYYDANMEAINFFRETIEELNIDCDFEDKDAYIYADSTQSKKLLEKEIDAYKAINIDGGMAEVEASFPIKAELAAVMRNQAQFHPVKFLAPLINEIEKNGGKIYENTRAMEFIDHKNPAIRTENGSTISANYAIVTSHFPFNDMDGTYFARMDFSRSYVIGAKAPDSVIPDGMYISADQPKRSIRSAVDTNGERILLLGGDSHRVGMSKTKTMEHYENLAEFGDKFFDITEILYRWSSQDMTTLDTVPYIGQMVTGNEKILVATGFHKWGMTAGALTGMMLTDQILGRENRYASVFDPTRSKLKGSDAASFLKDNATVAKELVSGKLERPEKRLDELENDEGATVKIDGKRAGAYKDKNGQIHAVDPTCTHMGCETHWNDAERSWDCPCHGSRFSYTGKVIHGPATKPLKKWNN</sequence>
<dbReference type="Gene3D" id="3.30.9.10">
    <property type="entry name" value="D-Amino Acid Oxidase, subunit A, domain 2"/>
    <property type="match status" value="1"/>
</dbReference>
<keyword evidence="3" id="KW-0408">Iron</keyword>
<evidence type="ECO:0000256" key="2">
    <source>
        <dbReference type="ARBA" id="ARBA00022723"/>
    </source>
</evidence>
<protein>
    <submittedName>
        <fullName evidence="7">FAD-dependent oxidoreductase</fullName>
    </submittedName>
</protein>
<keyword evidence="2" id="KW-0479">Metal-binding</keyword>
<dbReference type="Gene3D" id="2.102.10.10">
    <property type="entry name" value="Rieske [2Fe-2S] iron-sulphur domain"/>
    <property type="match status" value="1"/>
</dbReference>
<dbReference type="GO" id="GO:0005737">
    <property type="term" value="C:cytoplasm"/>
    <property type="evidence" value="ECO:0007669"/>
    <property type="project" value="TreeGrafter"/>
</dbReference>
<keyword evidence="1" id="KW-0001">2Fe-2S</keyword>
<dbReference type="InterPro" id="IPR006076">
    <property type="entry name" value="FAD-dep_OxRdtase"/>
</dbReference>